<evidence type="ECO:0000313" key="3">
    <source>
        <dbReference type="EMBL" id="ABG92576.1"/>
    </source>
</evidence>
<evidence type="ECO:0000256" key="1">
    <source>
        <dbReference type="SAM" id="MobiDB-lite"/>
    </source>
</evidence>
<dbReference type="eggNOG" id="COG1961">
    <property type="taxonomic scope" value="Bacteria"/>
</dbReference>
<feature type="domain" description="Resolvase/invertase-type recombinase catalytic" evidence="2">
    <location>
        <begin position="23"/>
        <end position="96"/>
    </location>
</feature>
<protein>
    <submittedName>
        <fullName evidence="3">Probable resolvase</fullName>
    </submittedName>
</protein>
<dbReference type="SUPFAM" id="SSF53041">
    <property type="entry name" value="Resolvase-like"/>
    <property type="match status" value="1"/>
</dbReference>
<dbReference type="CDD" id="cd03768">
    <property type="entry name" value="SR_ResInv"/>
    <property type="match status" value="1"/>
</dbReference>
<dbReference type="AlphaFoldDB" id="Q0SIR0"/>
<dbReference type="KEGG" id="rha:RHA1_ro00741"/>
<proteinExistence type="predicted"/>
<name>Q0SIR0_RHOJR</name>
<reference evidence="4" key="1">
    <citation type="journal article" date="2006" name="Proc. Natl. Acad. Sci. U.S.A.">
        <title>The complete genome of Rhodococcus sp. RHA1 provides insights into a catabolic powerhouse.</title>
        <authorList>
            <person name="McLeod M.P."/>
            <person name="Warren R.L."/>
            <person name="Hsiao W.W.L."/>
            <person name="Araki N."/>
            <person name="Myhre M."/>
            <person name="Fernandes C."/>
            <person name="Miyazawa D."/>
            <person name="Wong W."/>
            <person name="Lillquist A.L."/>
            <person name="Wang D."/>
            <person name="Dosanjh M."/>
            <person name="Hara H."/>
            <person name="Petrescu A."/>
            <person name="Morin R.D."/>
            <person name="Yang G."/>
            <person name="Stott J.M."/>
            <person name="Schein J.E."/>
            <person name="Shin H."/>
            <person name="Smailus D."/>
            <person name="Siddiqui A.S."/>
            <person name="Marra M.A."/>
            <person name="Jones S.J.M."/>
            <person name="Holt R."/>
            <person name="Brinkman F.S.L."/>
            <person name="Miyauchi K."/>
            <person name="Fukuda M."/>
            <person name="Davies J.E."/>
            <person name="Mohn W.W."/>
            <person name="Eltis L.D."/>
        </authorList>
    </citation>
    <scope>NUCLEOTIDE SEQUENCE [LARGE SCALE GENOMIC DNA]</scope>
    <source>
        <strain evidence="4">RHA1</strain>
    </source>
</reference>
<accession>Q0SIR0</accession>
<organism evidence="3 4">
    <name type="scientific">Rhodococcus jostii (strain RHA1)</name>
    <dbReference type="NCBI Taxonomy" id="101510"/>
    <lineage>
        <taxon>Bacteria</taxon>
        <taxon>Bacillati</taxon>
        <taxon>Actinomycetota</taxon>
        <taxon>Actinomycetes</taxon>
        <taxon>Mycobacteriales</taxon>
        <taxon>Nocardiaceae</taxon>
        <taxon>Rhodococcus</taxon>
    </lineage>
</organism>
<dbReference type="EMBL" id="CP000431">
    <property type="protein sequence ID" value="ABG92576.1"/>
    <property type="molecule type" value="Genomic_DNA"/>
</dbReference>
<dbReference type="HOGENOM" id="CLU_846986_0_0_11"/>
<feature type="compositionally biased region" description="Low complexity" evidence="1">
    <location>
        <begin position="113"/>
        <end position="124"/>
    </location>
</feature>
<dbReference type="Gene3D" id="3.40.50.1390">
    <property type="entry name" value="Resolvase, N-terminal catalytic domain"/>
    <property type="match status" value="1"/>
</dbReference>
<gene>
    <name evidence="3" type="ordered locus">RHA1_ro00741</name>
</gene>
<dbReference type="PROSITE" id="PS51736">
    <property type="entry name" value="RECOMBINASES_3"/>
    <property type="match status" value="1"/>
</dbReference>
<dbReference type="GO" id="GO:0003677">
    <property type="term" value="F:DNA binding"/>
    <property type="evidence" value="ECO:0007669"/>
    <property type="project" value="InterPro"/>
</dbReference>
<dbReference type="SMART" id="SM00857">
    <property type="entry name" value="Resolvase"/>
    <property type="match status" value="1"/>
</dbReference>
<sequence length="328" mass="35362">MRKEHRVRNNVTLSGLRDTFPDVRIRYGRVSTRDQRPESQHDALTAAGCDEIFIDKASGKLASRPQLDKALLSANRRGGQAVVTKLDRLGRSLEHCPSCGDGAQPTSTLPAHTTSPSPRSTTPPILSDREYPPTVRPNRSRDPGGDVVEQHLVEVAQFDAVAAGADPSLTGVEQGEDPSRLTERATLTAQAPQPHPADLDEAIGFWTCSIRDATRSSVAEGVLSSLLVVLDFRDRTRGRTVGVLPGVLAGAALAEQVPALIECYLDPTELVAFLAGGQFAGLDPVPQLMLAGDEGLDLRERVWLIHHISVVSVVAALIVECWNRDTPE</sequence>
<evidence type="ECO:0000259" key="2">
    <source>
        <dbReference type="PROSITE" id="PS51736"/>
    </source>
</evidence>
<dbReference type="GO" id="GO:0000150">
    <property type="term" value="F:DNA strand exchange activity"/>
    <property type="evidence" value="ECO:0007669"/>
    <property type="project" value="InterPro"/>
</dbReference>
<feature type="region of interest" description="Disordered" evidence="1">
    <location>
        <begin position="97"/>
        <end position="145"/>
    </location>
</feature>
<dbReference type="InterPro" id="IPR036162">
    <property type="entry name" value="Resolvase-like_N_sf"/>
</dbReference>
<dbReference type="InterPro" id="IPR006119">
    <property type="entry name" value="Resolv_N"/>
</dbReference>
<evidence type="ECO:0000313" key="4">
    <source>
        <dbReference type="Proteomes" id="UP000008710"/>
    </source>
</evidence>
<dbReference type="Pfam" id="PF00239">
    <property type="entry name" value="Resolvase"/>
    <property type="match status" value="1"/>
</dbReference>
<dbReference type="Proteomes" id="UP000008710">
    <property type="component" value="Chromosome"/>
</dbReference>